<dbReference type="EMBL" id="JAKOAV010000033">
    <property type="protein sequence ID" value="MDF9409529.1"/>
    <property type="molecule type" value="Genomic_DNA"/>
</dbReference>
<evidence type="ECO:0000313" key="2">
    <source>
        <dbReference type="Proteomes" id="UP001154312"/>
    </source>
</evidence>
<dbReference type="AlphaFoldDB" id="A0A9X4H919"/>
<proteinExistence type="predicted"/>
<keyword evidence="2" id="KW-1185">Reference proteome</keyword>
<protein>
    <submittedName>
        <fullName evidence="1">Uncharacterized protein</fullName>
    </submittedName>
</protein>
<organism evidence="1 2">
    <name type="scientific">Pelotomaculum isophthalicicum JI</name>
    <dbReference type="NCBI Taxonomy" id="947010"/>
    <lineage>
        <taxon>Bacteria</taxon>
        <taxon>Bacillati</taxon>
        <taxon>Bacillota</taxon>
        <taxon>Clostridia</taxon>
        <taxon>Eubacteriales</taxon>
        <taxon>Desulfotomaculaceae</taxon>
        <taxon>Pelotomaculum</taxon>
    </lineage>
</organism>
<evidence type="ECO:0000313" key="1">
    <source>
        <dbReference type="EMBL" id="MDF9409529.1"/>
    </source>
</evidence>
<name>A0A9X4H919_9FIRM</name>
<gene>
    <name evidence="1" type="ORF">L7E55_14380</name>
</gene>
<dbReference type="Proteomes" id="UP001154312">
    <property type="component" value="Unassembled WGS sequence"/>
</dbReference>
<sequence>MAGAKIFVRERRKVGEKEKQPRYFVVAVAGVDLKIKAKHIRKMEIEEIAGVIGADVVYLKAGKDNKEDDDLDDDDNE</sequence>
<reference evidence="1" key="1">
    <citation type="submission" date="2022-02" db="EMBL/GenBank/DDBJ databases">
        <authorList>
            <person name="Leng L."/>
        </authorList>
    </citation>
    <scope>NUCLEOTIDE SEQUENCE</scope>
    <source>
        <strain evidence="1">JI</strain>
    </source>
</reference>
<dbReference type="RefSeq" id="WP_277445004.1">
    <property type="nucleotide sequence ID" value="NZ_JAKOAV010000033.1"/>
</dbReference>
<accession>A0A9X4H919</accession>
<comment type="caution">
    <text evidence="1">The sequence shown here is derived from an EMBL/GenBank/DDBJ whole genome shotgun (WGS) entry which is preliminary data.</text>
</comment>